<proteinExistence type="predicted"/>
<dbReference type="EMBL" id="AAOE01000017">
    <property type="protein sequence ID" value="EAR08718.1"/>
    <property type="molecule type" value="Genomic_DNA"/>
</dbReference>
<dbReference type="OrthoDB" id="9790785at2"/>
<accession>A4BGS0</accession>
<dbReference type="GO" id="GO:0004757">
    <property type="term" value="F:sepiapterin reductase (NADP+) activity"/>
    <property type="evidence" value="ECO:0007669"/>
    <property type="project" value="TreeGrafter"/>
</dbReference>
<dbReference type="PRINTS" id="PR00081">
    <property type="entry name" value="GDHRDH"/>
</dbReference>
<evidence type="ECO:0000256" key="2">
    <source>
        <dbReference type="ARBA" id="ARBA00022490"/>
    </source>
</evidence>
<name>A4BGS0_9GAMM</name>
<evidence type="ECO:0000256" key="4">
    <source>
        <dbReference type="ARBA" id="ARBA00023002"/>
    </source>
</evidence>
<dbReference type="PANTHER" id="PTHR44085">
    <property type="entry name" value="SEPIAPTERIN REDUCTASE"/>
    <property type="match status" value="1"/>
</dbReference>
<evidence type="ECO:0000313" key="6">
    <source>
        <dbReference type="Proteomes" id="UP000005953"/>
    </source>
</evidence>
<dbReference type="PANTHER" id="PTHR44085:SF2">
    <property type="entry name" value="SEPIAPTERIN REDUCTASE"/>
    <property type="match status" value="1"/>
</dbReference>
<gene>
    <name evidence="5" type="ORF">MED297_14420</name>
</gene>
<comment type="caution">
    <text evidence="5">The sequence shown here is derived from an EMBL/GenBank/DDBJ whole genome shotgun (WGS) entry which is preliminary data.</text>
</comment>
<dbReference type="SUPFAM" id="SSF51735">
    <property type="entry name" value="NAD(P)-binding Rossmann-fold domains"/>
    <property type="match status" value="1"/>
</dbReference>
<evidence type="ECO:0000256" key="1">
    <source>
        <dbReference type="ARBA" id="ARBA00004496"/>
    </source>
</evidence>
<dbReference type="RefSeq" id="WP_008042871.1">
    <property type="nucleotide sequence ID" value="NZ_CH724149.1"/>
</dbReference>
<evidence type="ECO:0000313" key="5">
    <source>
        <dbReference type="EMBL" id="EAR08718.1"/>
    </source>
</evidence>
<evidence type="ECO:0000256" key="3">
    <source>
        <dbReference type="ARBA" id="ARBA00022857"/>
    </source>
</evidence>
<dbReference type="InterPro" id="IPR002347">
    <property type="entry name" value="SDR_fam"/>
</dbReference>
<dbReference type="InterPro" id="IPR020904">
    <property type="entry name" value="Sc_DH/Rdtase_CS"/>
</dbReference>
<dbReference type="InterPro" id="IPR036291">
    <property type="entry name" value="NAD(P)-bd_dom_sf"/>
</dbReference>
<keyword evidence="3" id="KW-0521">NADP</keyword>
<dbReference type="STRING" id="314283.MED297_14420"/>
<dbReference type="AlphaFoldDB" id="A4BGS0"/>
<dbReference type="InterPro" id="IPR051721">
    <property type="entry name" value="Biopterin_syn/organic_redct"/>
</dbReference>
<dbReference type="Proteomes" id="UP000005953">
    <property type="component" value="Unassembled WGS sequence"/>
</dbReference>
<reference evidence="5 6" key="1">
    <citation type="submission" date="2006-02" db="EMBL/GenBank/DDBJ databases">
        <authorList>
            <person name="Pinhassi J."/>
            <person name="Pedros-Alio C."/>
            <person name="Ferriera S."/>
            <person name="Johnson J."/>
            <person name="Kravitz S."/>
            <person name="Halpern A."/>
            <person name="Remington K."/>
            <person name="Beeson K."/>
            <person name="Tran B."/>
            <person name="Rogers Y.-H."/>
            <person name="Friedman R."/>
            <person name="Venter J.C."/>
        </authorList>
    </citation>
    <scope>NUCLEOTIDE SEQUENCE [LARGE SCALE GENOMIC DNA]</scope>
    <source>
        <strain evidence="5 6">MED297</strain>
    </source>
</reference>
<dbReference type="GO" id="GO:0005737">
    <property type="term" value="C:cytoplasm"/>
    <property type="evidence" value="ECO:0007669"/>
    <property type="project" value="UniProtKB-SubCell"/>
</dbReference>
<dbReference type="Pfam" id="PF00106">
    <property type="entry name" value="adh_short"/>
    <property type="match status" value="1"/>
</dbReference>
<dbReference type="HOGENOM" id="CLU_010194_2_11_6"/>
<keyword evidence="2" id="KW-0963">Cytoplasm</keyword>
<keyword evidence="6" id="KW-1185">Reference proteome</keyword>
<comment type="subcellular location">
    <subcellularLocation>
        <location evidence="1">Cytoplasm</location>
    </subcellularLocation>
</comment>
<dbReference type="Gene3D" id="3.40.50.720">
    <property type="entry name" value="NAD(P)-binding Rossmann-like Domain"/>
    <property type="match status" value="1"/>
</dbReference>
<dbReference type="GO" id="GO:0006729">
    <property type="term" value="P:tetrahydrobiopterin biosynthetic process"/>
    <property type="evidence" value="ECO:0007669"/>
    <property type="project" value="TreeGrafter"/>
</dbReference>
<organism evidence="5 6">
    <name type="scientific">Reinekea blandensis MED297</name>
    <dbReference type="NCBI Taxonomy" id="314283"/>
    <lineage>
        <taxon>Bacteria</taxon>
        <taxon>Pseudomonadati</taxon>
        <taxon>Pseudomonadota</taxon>
        <taxon>Gammaproteobacteria</taxon>
        <taxon>Oceanospirillales</taxon>
        <taxon>Saccharospirillaceae</taxon>
        <taxon>Reinekea</taxon>
    </lineage>
</organism>
<sequence>MKKLCLLVGGSRGLGKAVADSYRAAGYDLVEFSRSGEAEEHVDVDLSRRETAIDAIDAQFAMLAEDDWDEVHLVLNAAVIGPIGPLGGSEPKDWWAHMDINLVMPISITGRFQAHFGDHTARRVVGFVSSGVANHALDGWSLYGATKAGVEQFMRSMALEQQRTDRPILVVNLDPGVMDTDMQGDIRKSDSAQFSQVQRFIERYETGGLADPAIIAERLRQTLESDLQTGSTVNIAGE</sequence>
<dbReference type="PROSITE" id="PS00061">
    <property type="entry name" value="ADH_SHORT"/>
    <property type="match status" value="1"/>
</dbReference>
<protein>
    <submittedName>
        <fullName evidence="5">Short chain dehydrogenase</fullName>
    </submittedName>
</protein>
<keyword evidence="4" id="KW-0560">Oxidoreductase</keyword>